<evidence type="ECO:0000256" key="8">
    <source>
        <dbReference type="ARBA" id="ARBA00022989"/>
    </source>
</evidence>
<dbReference type="GO" id="GO:0015031">
    <property type="term" value="P:protein transport"/>
    <property type="evidence" value="ECO:0007669"/>
    <property type="project" value="UniProtKB-KW"/>
</dbReference>
<dbReference type="InterPro" id="IPR037682">
    <property type="entry name" value="TonB_C"/>
</dbReference>
<dbReference type="PANTHER" id="PTHR33446">
    <property type="entry name" value="PROTEIN TONB-RELATED"/>
    <property type="match status" value="1"/>
</dbReference>
<dbReference type="AlphaFoldDB" id="A0A9N7C413"/>
<name>A0A9N7C413_9PROT</name>
<sequence length="233" mass="26364">MRQENLENVLNSKKICRDIPHSRIASRFIFDAINSTIKNSPDYKQAHGQHTVSYHNEPQPSVVTQEVRCPLVTRFRFDHRPKKYTADIQYVLTKTVVQGKMGPRTVIAPSILFNKTFMHQYGYDRIVPQSDVKPPPSDPAHDYGRQLDLWIRGHMIYPEAAQKAGIHGYTTVTVLINRQGKVLSIRFVKSSGSVLLDNATMSMFIGKTLPGNPPLKGAVFHIDLTINYTLVGH</sequence>
<protein>
    <recommendedName>
        <fullName evidence="10">TonB C-terminal domain-containing protein</fullName>
    </recommendedName>
</protein>
<dbReference type="Gene3D" id="3.30.1150.10">
    <property type="match status" value="1"/>
</dbReference>
<evidence type="ECO:0000256" key="2">
    <source>
        <dbReference type="ARBA" id="ARBA00006555"/>
    </source>
</evidence>
<keyword evidence="4" id="KW-1003">Cell membrane</keyword>
<accession>A0A9N7C413</accession>
<dbReference type="InterPro" id="IPR006260">
    <property type="entry name" value="TonB/TolA_C"/>
</dbReference>
<dbReference type="PANTHER" id="PTHR33446:SF2">
    <property type="entry name" value="PROTEIN TONB"/>
    <property type="match status" value="1"/>
</dbReference>
<proteinExistence type="inferred from homology"/>
<feature type="domain" description="TonB C-terminal" evidence="10">
    <location>
        <begin position="142"/>
        <end position="233"/>
    </location>
</feature>
<keyword evidence="9" id="KW-0472">Membrane</keyword>
<dbReference type="NCBIfam" id="TIGR01352">
    <property type="entry name" value="tonB_Cterm"/>
    <property type="match status" value="1"/>
</dbReference>
<evidence type="ECO:0000259" key="10">
    <source>
        <dbReference type="PROSITE" id="PS52015"/>
    </source>
</evidence>
<evidence type="ECO:0000256" key="5">
    <source>
        <dbReference type="ARBA" id="ARBA00022519"/>
    </source>
</evidence>
<dbReference type="Pfam" id="PF03544">
    <property type="entry name" value="TonB_C"/>
    <property type="match status" value="1"/>
</dbReference>
<dbReference type="SUPFAM" id="SSF74653">
    <property type="entry name" value="TolA/TonB C-terminal domain"/>
    <property type="match status" value="1"/>
</dbReference>
<organism evidence="11 12">
    <name type="scientific">Komagataeibacter nataicola</name>
    <dbReference type="NCBI Taxonomy" id="265960"/>
    <lineage>
        <taxon>Bacteria</taxon>
        <taxon>Pseudomonadati</taxon>
        <taxon>Pseudomonadota</taxon>
        <taxon>Alphaproteobacteria</taxon>
        <taxon>Acetobacterales</taxon>
        <taxon>Acetobacteraceae</taxon>
        <taxon>Komagataeibacter</taxon>
    </lineage>
</organism>
<evidence type="ECO:0000313" key="12">
    <source>
        <dbReference type="Proteomes" id="UP000189683"/>
    </source>
</evidence>
<evidence type="ECO:0000256" key="3">
    <source>
        <dbReference type="ARBA" id="ARBA00022448"/>
    </source>
</evidence>
<dbReference type="GO" id="GO:0031992">
    <property type="term" value="F:energy transducer activity"/>
    <property type="evidence" value="ECO:0007669"/>
    <property type="project" value="TreeGrafter"/>
</dbReference>
<evidence type="ECO:0000256" key="7">
    <source>
        <dbReference type="ARBA" id="ARBA00022927"/>
    </source>
</evidence>
<dbReference type="GO" id="GO:0098797">
    <property type="term" value="C:plasma membrane protein complex"/>
    <property type="evidence" value="ECO:0007669"/>
    <property type="project" value="TreeGrafter"/>
</dbReference>
<reference evidence="12" key="1">
    <citation type="submission" date="2017-02" db="EMBL/GenBank/DDBJ databases">
        <title>zhang.</title>
        <authorList>
            <person name="Zhang H."/>
        </authorList>
    </citation>
    <scope>NUCLEOTIDE SEQUENCE [LARGE SCALE GENOMIC DNA]</scope>
    <source>
        <strain evidence="12">RZS01</strain>
    </source>
</reference>
<evidence type="ECO:0000256" key="1">
    <source>
        <dbReference type="ARBA" id="ARBA00004383"/>
    </source>
</evidence>
<evidence type="ECO:0000313" key="11">
    <source>
        <dbReference type="EMBL" id="AQU86353.1"/>
    </source>
</evidence>
<keyword evidence="7" id="KW-0653">Protein transport</keyword>
<evidence type="ECO:0000256" key="9">
    <source>
        <dbReference type="ARBA" id="ARBA00023136"/>
    </source>
</evidence>
<comment type="similarity">
    <text evidence="2">Belongs to the TonB family.</text>
</comment>
<dbReference type="Proteomes" id="UP000189683">
    <property type="component" value="Chromosome"/>
</dbReference>
<dbReference type="GO" id="GO:0055085">
    <property type="term" value="P:transmembrane transport"/>
    <property type="evidence" value="ECO:0007669"/>
    <property type="project" value="InterPro"/>
</dbReference>
<keyword evidence="3" id="KW-0813">Transport</keyword>
<keyword evidence="5" id="KW-0997">Cell inner membrane</keyword>
<dbReference type="KEGG" id="kna:B0W47_01540"/>
<comment type="subcellular location">
    <subcellularLocation>
        <location evidence="1">Cell inner membrane</location>
        <topology evidence="1">Single-pass membrane protein</topology>
        <orientation evidence="1">Periplasmic side</orientation>
    </subcellularLocation>
</comment>
<dbReference type="InterPro" id="IPR051045">
    <property type="entry name" value="TonB-dependent_transducer"/>
</dbReference>
<evidence type="ECO:0000256" key="6">
    <source>
        <dbReference type="ARBA" id="ARBA00022692"/>
    </source>
</evidence>
<dbReference type="EMBL" id="CP019875">
    <property type="protein sequence ID" value="AQU86353.1"/>
    <property type="molecule type" value="Genomic_DNA"/>
</dbReference>
<dbReference type="PROSITE" id="PS52015">
    <property type="entry name" value="TONB_CTD"/>
    <property type="match status" value="1"/>
</dbReference>
<gene>
    <name evidence="11" type="ORF">B0W47_01540</name>
</gene>
<evidence type="ECO:0000256" key="4">
    <source>
        <dbReference type="ARBA" id="ARBA00022475"/>
    </source>
</evidence>
<keyword evidence="6" id="KW-0812">Transmembrane</keyword>
<keyword evidence="8" id="KW-1133">Transmembrane helix</keyword>